<gene>
    <name evidence="2" type="ORF">J2W49_002039</name>
</gene>
<name>A0ABU1WLB5_9BURK</name>
<dbReference type="EMBL" id="JAVDWU010000004">
    <property type="protein sequence ID" value="MDR7150081.1"/>
    <property type="molecule type" value="Genomic_DNA"/>
</dbReference>
<dbReference type="Proteomes" id="UP001265700">
    <property type="component" value="Unassembled WGS sequence"/>
</dbReference>
<evidence type="ECO:0000313" key="3">
    <source>
        <dbReference type="Proteomes" id="UP001265700"/>
    </source>
</evidence>
<feature type="region of interest" description="Disordered" evidence="1">
    <location>
        <begin position="1"/>
        <end position="20"/>
    </location>
</feature>
<evidence type="ECO:0000313" key="2">
    <source>
        <dbReference type="EMBL" id="MDR7150081.1"/>
    </source>
</evidence>
<comment type="caution">
    <text evidence="2">The sequence shown here is derived from an EMBL/GenBank/DDBJ whole genome shotgun (WGS) entry which is preliminary data.</text>
</comment>
<evidence type="ECO:0000256" key="1">
    <source>
        <dbReference type="SAM" id="MobiDB-lite"/>
    </source>
</evidence>
<reference evidence="2 3" key="1">
    <citation type="submission" date="2023-07" db="EMBL/GenBank/DDBJ databases">
        <title>Sorghum-associated microbial communities from plants grown in Nebraska, USA.</title>
        <authorList>
            <person name="Schachtman D."/>
        </authorList>
    </citation>
    <scope>NUCLEOTIDE SEQUENCE [LARGE SCALE GENOMIC DNA]</scope>
    <source>
        <strain evidence="2 3">4249</strain>
    </source>
</reference>
<proteinExistence type="predicted"/>
<keyword evidence="3" id="KW-1185">Reference proteome</keyword>
<sequence length="101" mass="11138">MARLNAEFPQAPQAPQEGTVAKEGIDNAVEITLGSIGLGGVPLSQTLRPRFRLFRIRRNLAAVSEPVLRRKGGWPKNERHFFFGYTLPVQVIVGATLLRGD</sequence>
<accession>A0ABU1WLB5</accession>
<organism evidence="2 3">
    <name type="scientific">Hydrogenophaga palleronii</name>
    <dbReference type="NCBI Taxonomy" id="65655"/>
    <lineage>
        <taxon>Bacteria</taxon>
        <taxon>Pseudomonadati</taxon>
        <taxon>Pseudomonadota</taxon>
        <taxon>Betaproteobacteria</taxon>
        <taxon>Burkholderiales</taxon>
        <taxon>Comamonadaceae</taxon>
        <taxon>Hydrogenophaga</taxon>
    </lineage>
</organism>
<protein>
    <submittedName>
        <fullName evidence="2">Uncharacterized protein</fullName>
    </submittedName>
</protein>